<feature type="domain" description="Histidine kinase" evidence="9">
    <location>
        <begin position="241"/>
        <end position="457"/>
    </location>
</feature>
<dbReference type="InterPro" id="IPR036890">
    <property type="entry name" value="HATPase_C_sf"/>
</dbReference>
<dbReference type="GO" id="GO:0005886">
    <property type="term" value="C:plasma membrane"/>
    <property type="evidence" value="ECO:0007669"/>
    <property type="project" value="TreeGrafter"/>
</dbReference>
<name>A0A1V4IXV6_9CLOT</name>
<gene>
    <name evidence="10" type="primary">phoR_5</name>
    <name evidence="10" type="ORF">CLORY_07820</name>
</gene>
<evidence type="ECO:0000256" key="1">
    <source>
        <dbReference type="ARBA" id="ARBA00000085"/>
    </source>
</evidence>
<evidence type="ECO:0000259" key="9">
    <source>
        <dbReference type="PROSITE" id="PS50109"/>
    </source>
</evidence>
<dbReference type="InterPro" id="IPR003594">
    <property type="entry name" value="HATPase_dom"/>
</dbReference>
<evidence type="ECO:0000256" key="5">
    <source>
        <dbReference type="ARBA" id="ARBA00022679"/>
    </source>
</evidence>
<feature type="transmembrane region" description="Helical" evidence="8">
    <location>
        <begin position="12"/>
        <end position="34"/>
    </location>
</feature>
<dbReference type="SUPFAM" id="SSF55874">
    <property type="entry name" value="ATPase domain of HSP90 chaperone/DNA topoisomerase II/histidine kinase"/>
    <property type="match status" value="1"/>
</dbReference>
<dbReference type="PANTHER" id="PTHR45453:SF1">
    <property type="entry name" value="PHOSPHATE REGULON SENSOR PROTEIN PHOR"/>
    <property type="match status" value="1"/>
</dbReference>
<keyword evidence="8" id="KW-0812">Transmembrane</keyword>
<dbReference type="Proteomes" id="UP000190080">
    <property type="component" value="Unassembled WGS sequence"/>
</dbReference>
<dbReference type="RefSeq" id="WP_079422219.1">
    <property type="nucleotide sequence ID" value="NZ_MZGV01000005.1"/>
</dbReference>
<accession>A0A1V4IXV6</accession>
<comment type="catalytic activity">
    <reaction evidence="1">
        <text>ATP + protein L-histidine = ADP + protein N-phospho-L-histidine.</text>
        <dbReference type="EC" id="2.7.13.3"/>
    </reaction>
</comment>
<evidence type="ECO:0000313" key="11">
    <source>
        <dbReference type="Proteomes" id="UP000190080"/>
    </source>
</evidence>
<dbReference type="PROSITE" id="PS50109">
    <property type="entry name" value="HIS_KIN"/>
    <property type="match status" value="1"/>
</dbReference>
<dbReference type="OrthoDB" id="84942at2"/>
<dbReference type="EC" id="2.7.13.3" evidence="3"/>
<dbReference type="Pfam" id="PF00512">
    <property type="entry name" value="HisKA"/>
    <property type="match status" value="1"/>
</dbReference>
<evidence type="ECO:0000256" key="2">
    <source>
        <dbReference type="ARBA" id="ARBA00004370"/>
    </source>
</evidence>
<sequence>MGVKKISIQAYITRFVVKIGLAVVMFLLVSIVAFTQLMKMGILLPSNYSEQLIKKAETKISEAHKVTANLIPNNLSYVVLKKQNLNVVSGNMKKAEIQKVKKIISNDGIRMARYSGFYVIKRANEYCIIKYYIAVQFSNTELRRFLPYPEGAFAILYILCLIGILYMFTKQFSAKMKQELDKFRFVTERIEKQELDFKEQSVSVLEYQRVMDSLNSLRISLKNSLEVQFEQEKNKREQISALVHDIKIPITIIRGNAELLSLTQKDETSFVYSSEIMDATKQVEEYVKLLMETTNDNDNFVLQLEESSFKDFLATIEKKAIAAIGSKNIKIVLENTLKEQLSWKIDSNLMERAFMNIIMNGIEHTPEGKKISLRVVSEGDWLSFIVTDEGDGFSEEAMLKAKEMFYTKDKSRSRTGHYGIGLAFANKIIKAHGGKIVIENDEALGSGKVTIRLPLIR</sequence>
<dbReference type="EMBL" id="MZGV01000005">
    <property type="protein sequence ID" value="OPJ64217.1"/>
    <property type="molecule type" value="Genomic_DNA"/>
</dbReference>
<keyword evidence="8" id="KW-0472">Membrane</keyword>
<dbReference type="GO" id="GO:0000155">
    <property type="term" value="F:phosphorelay sensor kinase activity"/>
    <property type="evidence" value="ECO:0007669"/>
    <property type="project" value="InterPro"/>
</dbReference>
<dbReference type="PRINTS" id="PR00344">
    <property type="entry name" value="BCTRLSENSOR"/>
</dbReference>
<reference evidence="10 11" key="1">
    <citation type="submission" date="2017-03" db="EMBL/GenBank/DDBJ databases">
        <title>Genome sequence of Clostridium oryzae DSM 28571.</title>
        <authorList>
            <person name="Poehlein A."/>
            <person name="Daniel R."/>
        </authorList>
    </citation>
    <scope>NUCLEOTIDE SEQUENCE [LARGE SCALE GENOMIC DNA]</scope>
    <source>
        <strain evidence="10 11">DSM 28571</strain>
    </source>
</reference>
<dbReference type="Pfam" id="PF02518">
    <property type="entry name" value="HATPase_c"/>
    <property type="match status" value="1"/>
</dbReference>
<dbReference type="InterPro" id="IPR005467">
    <property type="entry name" value="His_kinase_dom"/>
</dbReference>
<evidence type="ECO:0000256" key="6">
    <source>
        <dbReference type="ARBA" id="ARBA00022777"/>
    </source>
</evidence>
<dbReference type="AlphaFoldDB" id="A0A1V4IXV6"/>
<keyword evidence="6" id="KW-0418">Kinase</keyword>
<evidence type="ECO:0000256" key="8">
    <source>
        <dbReference type="SAM" id="Phobius"/>
    </source>
</evidence>
<protein>
    <recommendedName>
        <fullName evidence="3">histidine kinase</fullName>
        <ecNumber evidence="3">2.7.13.3</ecNumber>
    </recommendedName>
</protein>
<dbReference type="SUPFAM" id="SSF47384">
    <property type="entry name" value="Homodimeric domain of signal transducing histidine kinase"/>
    <property type="match status" value="1"/>
</dbReference>
<dbReference type="GO" id="GO:0016036">
    <property type="term" value="P:cellular response to phosphate starvation"/>
    <property type="evidence" value="ECO:0007669"/>
    <property type="project" value="TreeGrafter"/>
</dbReference>
<dbReference type="InterPro" id="IPR050351">
    <property type="entry name" value="BphY/WalK/GraS-like"/>
</dbReference>
<feature type="transmembrane region" description="Helical" evidence="8">
    <location>
        <begin position="151"/>
        <end position="168"/>
    </location>
</feature>
<evidence type="ECO:0000256" key="7">
    <source>
        <dbReference type="ARBA" id="ARBA00023012"/>
    </source>
</evidence>
<comment type="caution">
    <text evidence="10">The sequence shown here is derived from an EMBL/GenBank/DDBJ whole genome shotgun (WGS) entry which is preliminary data.</text>
</comment>
<dbReference type="SMART" id="SM00387">
    <property type="entry name" value="HATPase_c"/>
    <property type="match status" value="1"/>
</dbReference>
<dbReference type="STRING" id="1450648.CLORY_07820"/>
<dbReference type="InterPro" id="IPR004358">
    <property type="entry name" value="Sig_transdc_His_kin-like_C"/>
</dbReference>
<keyword evidence="5 10" id="KW-0808">Transferase</keyword>
<proteinExistence type="predicted"/>
<keyword evidence="7" id="KW-0902">Two-component regulatory system</keyword>
<dbReference type="CDD" id="cd00082">
    <property type="entry name" value="HisKA"/>
    <property type="match status" value="1"/>
</dbReference>
<evidence type="ECO:0000313" key="10">
    <source>
        <dbReference type="EMBL" id="OPJ64217.1"/>
    </source>
</evidence>
<keyword evidence="11" id="KW-1185">Reference proteome</keyword>
<dbReference type="SMART" id="SM00388">
    <property type="entry name" value="HisKA"/>
    <property type="match status" value="1"/>
</dbReference>
<keyword evidence="8" id="KW-1133">Transmembrane helix</keyword>
<comment type="subcellular location">
    <subcellularLocation>
        <location evidence="2">Membrane</location>
    </subcellularLocation>
</comment>
<dbReference type="Gene3D" id="3.30.565.10">
    <property type="entry name" value="Histidine kinase-like ATPase, C-terminal domain"/>
    <property type="match status" value="1"/>
</dbReference>
<dbReference type="Gene3D" id="1.10.287.130">
    <property type="match status" value="1"/>
</dbReference>
<keyword evidence="4" id="KW-0597">Phosphoprotein</keyword>
<organism evidence="10 11">
    <name type="scientific">Clostridium oryzae</name>
    <dbReference type="NCBI Taxonomy" id="1450648"/>
    <lineage>
        <taxon>Bacteria</taxon>
        <taxon>Bacillati</taxon>
        <taxon>Bacillota</taxon>
        <taxon>Clostridia</taxon>
        <taxon>Eubacteriales</taxon>
        <taxon>Clostridiaceae</taxon>
        <taxon>Clostridium</taxon>
    </lineage>
</organism>
<evidence type="ECO:0000256" key="3">
    <source>
        <dbReference type="ARBA" id="ARBA00012438"/>
    </source>
</evidence>
<dbReference type="GO" id="GO:0004721">
    <property type="term" value="F:phosphoprotein phosphatase activity"/>
    <property type="evidence" value="ECO:0007669"/>
    <property type="project" value="TreeGrafter"/>
</dbReference>
<dbReference type="PANTHER" id="PTHR45453">
    <property type="entry name" value="PHOSPHATE REGULON SENSOR PROTEIN PHOR"/>
    <property type="match status" value="1"/>
</dbReference>
<evidence type="ECO:0000256" key="4">
    <source>
        <dbReference type="ARBA" id="ARBA00022553"/>
    </source>
</evidence>
<dbReference type="InterPro" id="IPR036097">
    <property type="entry name" value="HisK_dim/P_sf"/>
</dbReference>
<dbReference type="InterPro" id="IPR003661">
    <property type="entry name" value="HisK_dim/P_dom"/>
</dbReference>